<dbReference type="Proteomes" id="UP000706124">
    <property type="component" value="Unassembled WGS sequence"/>
</dbReference>
<dbReference type="AlphaFoldDB" id="A0A9P7MLE5"/>
<name>A0A9P7MLE5_9HYPO</name>
<reference evidence="1 2" key="1">
    <citation type="journal article" date="2020" name="bioRxiv">
        <title>Whole genome comparisons of ergot fungi reveals the divergence and evolution of species within the genus Claviceps are the result of varying mechanisms driving genome evolution and host range expansion.</title>
        <authorList>
            <person name="Wyka S.A."/>
            <person name="Mondo S.J."/>
            <person name="Liu M."/>
            <person name="Dettman J."/>
            <person name="Nalam V."/>
            <person name="Broders K.D."/>
        </authorList>
    </citation>
    <scope>NUCLEOTIDE SEQUENCE [LARGE SCALE GENOMIC DNA]</scope>
    <source>
        <strain evidence="1 2">CCC 1485</strain>
    </source>
</reference>
<protein>
    <submittedName>
        <fullName evidence="1">Uncharacterized protein</fullName>
    </submittedName>
</protein>
<proteinExistence type="predicted"/>
<organism evidence="1 2">
    <name type="scientific">Claviceps pazoutovae</name>
    <dbReference type="NCBI Taxonomy" id="1649127"/>
    <lineage>
        <taxon>Eukaryota</taxon>
        <taxon>Fungi</taxon>
        <taxon>Dikarya</taxon>
        <taxon>Ascomycota</taxon>
        <taxon>Pezizomycotina</taxon>
        <taxon>Sordariomycetes</taxon>
        <taxon>Hypocreomycetidae</taxon>
        <taxon>Hypocreales</taxon>
        <taxon>Clavicipitaceae</taxon>
        <taxon>Claviceps</taxon>
    </lineage>
</organism>
<sequence length="78" mass="8847">MDLPEPVLHVMYEAPHRLTPGQLEMGLNGENVIELSHVMDKSCQTGDVFLSESRRLAAAVITQLFDMMIKELSSLWLY</sequence>
<dbReference type="EMBL" id="SRPO01000002">
    <property type="protein sequence ID" value="KAG5949709.1"/>
    <property type="molecule type" value="Genomic_DNA"/>
</dbReference>
<keyword evidence="2" id="KW-1185">Reference proteome</keyword>
<dbReference type="OrthoDB" id="2156052at2759"/>
<evidence type="ECO:0000313" key="1">
    <source>
        <dbReference type="EMBL" id="KAG5949709.1"/>
    </source>
</evidence>
<evidence type="ECO:0000313" key="2">
    <source>
        <dbReference type="Proteomes" id="UP000706124"/>
    </source>
</evidence>
<comment type="caution">
    <text evidence="1">The sequence shown here is derived from an EMBL/GenBank/DDBJ whole genome shotgun (WGS) entry which is preliminary data.</text>
</comment>
<gene>
    <name evidence="1" type="ORF">E4U60_002247</name>
</gene>
<accession>A0A9P7MLE5</accession>